<dbReference type="PANTHER" id="PTHR20881">
    <property type="entry name" value="3-METHYL-2-OXOBUTANOATE HYDROXYMETHYLTRANSFERASE"/>
    <property type="match status" value="1"/>
</dbReference>
<dbReference type="Proteomes" id="UP001595557">
    <property type="component" value="Unassembled WGS sequence"/>
</dbReference>
<dbReference type="Pfam" id="PF02548">
    <property type="entry name" value="Pantoate_transf"/>
    <property type="match status" value="1"/>
</dbReference>
<name>A0ABV7IFW0_9RHOB</name>
<dbReference type="Gene3D" id="3.20.20.60">
    <property type="entry name" value="Phosphoenolpyruvate-binding domains"/>
    <property type="match status" value="1"/>
</dbReference>
<evidence type="ECO:0000313" key="6">
    <source>
        <dbReference type="EMBL" id="MFC3166971.1"/>
    </source>
</evidence>
<keyword evidence="4" id="KW-0566">Pantothenate biosynthesis</keyword>
<evidence type="ECO:0000256" key="1">
    <source>
        <dbReference type="ARBA" id="ARBA00008676"/>
    </source>
</evidence>
<dbReference type="InterPro" id="IPR003700">
    <property type="entry name" value="Pantoate_hydroxy_MeTrfase"/>
</dbReference>
<dbReference type="GO" id="GO:0003864">
    <property type="term" value="F:3-methyl-2-oxobutanoate hydroxymethyltransferase activity"/>
    <property type="evidence" value="ECO:0007669"/>
    <property type="project" value="UniProtKB-EC"/>
</dbReference>
<proteinExistence type="inferred from homology"/>
<organism evidence="6 7">
    <name type="scientific">Paracoccus fontiphilus</name>
    <dbReference type="NCBI Taxonomy" id="1815556"/>
    <lineage>
        <taxon>Bacteria</taxon>
        <taxon>Pseudomonadati</taxon>
        <taxon>Pseudomonadota</taxon>
        <taxon>Alphaproteobacteria</taxon>
        <taxon>Rhodobacterales</taxon>
        <taxon>Paracoccaceae</taxon>
        <taxon>Paracoccus</taxon>
    </lineage>
</organism>
<dbReference type="InterPro" id="IPR015813">
    <property type="entry name" value="Pyrv/PenolPyrv_kinase-like_dom"/>
</dbReference>
<keyword evidence="5 6" id="KW-0808">Transferase</keyword>
<keyword evidence="7" id="KW-1185">Reference proteome</keyword>
<dbReference type="EMBL" id="JBHRTE010000010">
    <property type="protein sequence ID" value="MFC3166971.1"/>
    <property type="molecule type" value="Genomic_DNA"/>
</dbReference>
<evidence type="ECO:0000256" key="5">
    <source>
        <dbReference type="ARBA" id="ARBA00022679"/>
    </source>
</evidence>
<dbReference type="RefSeq" id="WP_207465331.1">
    <property type="nucleotide sequence ID" value="NZ_JAFNAW010000003.1"/>
</dbReference>
<evidence type="ECO:0000256" key="3">
    <source>
        <dbReference type="ARBA" id="ARBA00012618"/>
    </source>
</evidence>
<accession>A0ABV7IFW0</accession>
<evidence type="ECO:0000313" key="7">
    <source>
        <dbReference type="Proteomes" id="UP001595557"/>
    </source>
</evidence>
<dbReference type="PANTHER" id="PTHR20881:SF0">
    <property type="entry name" value="3-METHYL-2-OXOBUTANOATE HYDROXYMETHYLTRANSFERASE"/>
    <property type="match status" value="1"/>
</dbReference>
<reference evidence="7" key="1">
    <citation type="journal article" date="2019" name="Int. J. Syst. Evol. Microbiol.">
        <title>The Global Catalogue of Microorganisms (GCM) 10K type strain sequencing project: providing services to taxonomists for standard genome sequencing and annotation.</title>
        <authorList>
            <consortium name="The Broad Institute Genomics Platform"/>
            <consortium name="The Broad Institute Genome Sequencing Center for Infectious Disease"/>
            <person name="Wu L."/>
            <person name="Ma J."/>
        </authorList>
    </citation>
    <scope>NUCLEOTIDE SEQUENCE [LARGE SCALE GENOMIC DNA]</scope>
    <source>
        <strain evidence="7">KCTC 52239</strain>
    </source>
</reference>
<comment type="caution">
    <text evidence="6">The sequence shown here is derived from an EMBL/GenBank/DDBJ whole genome shotgun (WGS) entry which is preliminary data.</text>
</comment>
<comment type="subunit">
    <text evidence="2">Homodecamer; pentamer of dimers.</text>
</comment>
<comment type="similarity">
    <text evidence="1">Belongs to the PanB family.</text>
</comment>
<protein>
    <recommendedName>
        <fullName evidence="3">3-methyl-2-oxobutanoate hydroxymethyltransferase</fullName>
        <ecNumber evidence="3">2.1.2.11</ecNumber>
    </recommendedName>
</protein>
<evidence type="ECO:0000256" key="2">
    <source>
        <dbReference type="ARBA" id="ARBA00011424"/>
    </source>
</evidence>
<dbReference type="EC" id="2.1.2.11" evidence="3"/>
<gene>
    <name evidence="6" type="ORF">ACFOD7_02795</name>
</gene>
<sequence length="96" mass="10295">MPKPRSGALPPQIAARKDRTLILALTAYTALMDARFDSRAKIILVGDSLGMVVHGLPSTIGIITEMMILHAQAGAPGNARSMVAIDMPFGSYYERP</sequence>
<evidence type="ECO:0000256" key="4">
    <source>
        <dbReference type="ARBA" id="ARBA00022655"/>
    </source>
</evidence>
<dbReference type="SUPFAM" id="SSF51621">
    <property type="entry name" value="Phosphoenolpyruvate/pyruvate domain"/>
    <property type="match status" value="1"/>
</dbReference>
<dbReference type="InterPro" id="IPR040442">
    <property type="entry name" value="Pyrv_kinase-like_dom_sf"/>
</dbReference>